<dbReference type="GeneID" id="93768039"/>
<dbReference type="Proteomes" id="UP000233425">
    <property type="component" value="Unassembled WGS sequence"/>
</dbReference>
<name>A0A2N0UKT6_9FIRM</name>
<comment type="caution">
    <text evidence="1">The sequence shown here is derived from an EMBL/GenBank/DDBJ whole genome shotgun (WGS) entry which is preliminary data.</text>
</comment>
<reference evidence="1" key="1">
    <citation type="journal article" date="2018" name="Environ. Microbiol.">
        <title>Sporulation capability and amylosome conservation among diverse human colonic and rumen isolates of the keystone starch-degrader Ruminococcus bromii.</title>
        <authorList>
            <person name="Mukhopadhya I."/>
            <person name="Morais S."/>
            <person name="Laverde-Gomez J."/>
            <person name="Sheridan P.O."/>
            <person name="Walker A.W."/>
            <person name="Kelly W."/>
            <person name="Klieve A.V."/>
            <person name="Ouwerkerk D."/>
            <person name="Duncan S.H."/>
            <person name="Louis P."/>
            <person name="Koropatkin N."/>
            <person name="Cockburn D."/>
            <person name="Kibler R."/>
            <person name="Cooper P.J."/>
            <person name="Sandoval C."/>
            <person name="Crost E."/>
            <person name="Juge N."/>
            <person name="Bayer E.A."/>
            <person name="Flint H.J."/>
        </authorList>
    </citation>
    <scope>NUCLEOTIDE SEQUENCE [LARGE SCALE GENOMIC DNA]</scope>
    <source>
        <strain evidence="1">ATCC 27255</strain>
    </source>
</reference>
<dbReference type="RefSeq" id="WP_015523513.1">
    <property type="nucleotide sequence ID" value="NZ_CABMMZ010000069.1"/>
</dbReference>
<evidence type="ECO:0000313" key="1">
    <source>
        <dbReference type="EMBL" id="PKD27658.1"/>
    </source>
</evidence>
<organism evidence="1 2">
    <name type="scientific">Ruminococcus bromii</name>
    <dbReference type="NCBI Taxonomy" id="40518"/>
    <lineage>
        <taxon>Bacteria</taxon>
        <taxon>Bacillati</taxon>
        <taxon>Bacillota</taxon>
        <taxon>Clostridia</taxon>
        <taxon>Eubacteriales</taxon>
        <taxon>Oscillospiraceae</taxon>
        <taxon>Ruminococcus</taxon>
    </lineage>
</organism>
<dbReference type="EMBL" id="NNSR01000069">
    <property type="protein sequence ID" value="PKD27658.1"/>
    <property type="molecule type" value="Genomic_DNA"/>
</dbReference>
<sequence>MLKVFKNEKLWCAVAGAAAVIVGKKILKADKTRSLAVTGLAKGMKLQKDAKAAFQNMKDEASDICYDAKTEAGIHEDAAAEEVTE</sequence>
<protein>
    <submittedName>
        <fullName evidence="1">Uncharacterized protein</fullName>
    </submittedName>
</protein>
<evidence type="ECO:0000313" key="2">
    <source>
        <dbReference type="Proteomes" id="UP000233425"/>
    </source>
</evidence>
<accession>A0A2N0UKT6</accession>
<proteinExistence type="predicted"/>
<gene>
    <name evidence="1" type="ORF">RBATCC27255_01419</name>
</gene>
<keyword evidence="2" id="KW-1185">Reference proteome</keyword>
<dbReference type="AlphaFoldDB" id="A0A2N0UKT6"/>